<dbReference type="EMBL" id="QHGZ01000214">
    <property type="protein sequence ID" value="RDY78623.1"/>
    <property type="molecule type" value="Genomic_DNA"/>
</dbReference>
<dbReference type="SUPFAM" id="SSF52540">
    <property type="entry name" value="P-loop containing nucleoside triphosphate hydrolases"/>
    <property type="match status" value="1"/>
</dbReference>
<organism evidence="1 2">
    <name type="scientific">Streptococcus agalactiae</name>
    <dbReference type="NCBI Taxonomy" id="1311"/>
    <lineage>
        <taxon>Bacteria</taxon>
        <taxon>Bacillati</taxon>
        <taxon>Bacillota</taxon>
        <taxon>Bacilli</taxon>
        <taxon>Lactobacillales</taxon>
        <taxon>Streptococcaceae</taxon>
        <taxon>Streptococcus</taxon>
    </lineage>
</organism>
<dbReference type="GO" id="GO:0051301">
    <property type="term" value="P:cell division"/>
    <property type="evidence" value="ECO:0007669"/>
    <property type="project" value="UniProtKB-KW"/>
</dbReference>
<name>A0A0H1WB60_STRAG</name>
<protein>
    <submittedName>
        <fullName evidence="1">Cell division protein FtsK</fullName>
    </submittedName>
</protein>
<gene>
    <name evidence="1" type="ORF">C4618_10185</name>
</gene>
<dbReference type="InterPro" id="IPR027417">
    <property type="entry name" value="P-loop_NTPase"/>
</dbReference>
<reference evidence="1 2" key="1">
    <citation type="journal article" date="2018" name="Emerg. Microbes Infect.">
        <title>Phenotypic and molecular analysis of nontypeable Group B streptococci: identification of cps2a and hybrid cps2a/cps5 Group B streptococcal capsule gene clusters.</title>
        <authorList>
            <person name="Alhhazmi A."/>
            <person name="Tyrrell G.J."/>
        </authorList>
    </citation>
    <scope>NUCLEOTIDE SEQUENCE [LARGE SCALE GENOMIC DNA]</scope>
    <source>
        <strain evidence="1 2">PLGBS17</strain>
    </source>
</reference>
<dbReference type="CDD" id="cd00267">
    <property type="entry name" value="ABC_ATPase"/>
    <property type="match status" value="1"/>
</dbReference>
<comment type="caution">
    <text evidence="1">The sequence shown here is derived from an EMBL/GenBank/DDBJ whole genome shotgun (WGS) entry which is preliminary data.</text>
</comment>
<evidence type="ECO:0000313" key="2">
    <source>
        <dbReference type="Proteomes" id="UP000256718"/>
    </source>
</evidence>
<dbReference type="RefSeq" id="WP_000602606.1">
    <property type="nucleotide sequence ID" value="NZ_CAXOLC010000021.1"/>
</dbReference>
<proteinExistence type="predicted"/>
<accession>A0A0H1WB60</accession>
<sequence>MILNKIKRNFSRYDFREDSPTYLSISETIEVRKGKQSAILKKLFKVLLLSLPITFLSSMLPILNVVYKIGIIVSSALVALFIGHIGMRLLFSVYSPIWKYRFLSILELATERLDLIQLPSNKTQIKTVEWKFYKEADRIVIKLNPSGTIPSIQQVKEISRRLTEFLIQATHEEWNLLESTIDSNIVVLKYGENPIRYSVSELFEITDDDYCVNHNPIKLYDNIFFDIASEASHQIIIAPSGAGKSLYLATLAGLLIKQGHSVSLIDAKQTSLGATFENLGIPVARNAEEIVLLLEQMVFEMEDIYKRYFSFSSVDFSTTYKDFSLPAHYLIFDEVLAALESGTPAQQKEMVRLLKILALKSRASGRGLLILASQKLLASDLPRAITEQCQTRIILASDASISEETFYSIMGKEKKDLLVDYRGGVGKGYILTPKTNGIKYFETPYFDLNSRDFKDKIRDFQTIPRKQIE</sequence>
<evidence type="ECO:0000313" key="1">
    <source>
        <dbReference type="EMBL" id="RDY78623.1"/>
    </source>
</evidence>
<keyword evidence="1" id="KW-0132">Cell division</keyword>
<dbReference type="Gene3D" id="3.40.50.300">
    <property type="entry name" value="P-loop containing nucleotide triphosphate hydrolases"/>
    <property type="match status" value="1"/>
</dbReference>
<dbReference type="Proteomes" id="UP000256718">
    <property type="component" value="Unassembled WGS sequence"/>
</dbReference>
<keyword evidence="1" id="KW-0131">Cell cycle</keyword>
<dbReference type="AlphaFoldDB" id="A0A0H1WB60"/>